<dbReference type="AlphaFoldDB" id="A0A5B6WKJ1"/>
<keyword evidence="2" id="KW-1185">Reference proteome</keyword>
<comment type="caution">
    <text evidence="1">The sequence shown here is derived from an EMBL/GenBank/DDBJ whole genome shotgun (WGS) entry which is preliminary data.</text>
</comment>
<organism evidence="1 2">
    <name type="scientific">Gossypium australe</name>
    <dbReference type="NCBI Taxonomy" id="47621"/>
    <lineage>
        <taxon>Eukaryota</taxon>
        <taxon>Viridiplantae</taxon>
        <taxon>Streptophyta</taxon>
        <taxon>Embryophyta</taxon>
        <taxon>Tracheophyta</taxon>
        <taxon>Spermatophyta</taxon>
        <taxon>Magnoliopsida</taxon>
        <taxon>eudicotyledons</taxon>
        <taxon>Gunneridae</taxon>
        <taxon>Pentapetalae</taxon>
        <taxon>rosids</taxon>
        <taxon>malvids</taxon>
        <taxon>Malvales</taxon>
        <taxon>Malvaceae</taxon>
        <taxon>Malvoideae</taxon>
        <taxon>Gossypium</taxon>
    </lineage>
</organism>
<dbReference type="EMBL" id="SMMG02000003">
    <property type="protein sequence ID" value="KAA3481913.1"/>
    <property type="molecule type" value="Genomic_DNA"/>
</dbReference>
<gene>
    <name evidence="1" type="ORF">EPI10_022241</name>
</gene>
<dbReference type="OrthoDB" id="1001391at2759"/>
<name>A0A5B6WKJ1_9ROSI</name>
<dbReference type="SUPFAM" id="SSF53756">
    <property type="entry name" value="UDP-Glycosyltransferase/glycogen phosphorylase"/>
    <property type="match status" value="1"/>
</dbReference>
<protein>
    <submittedName>
        <fullName evidence="1">7-deoxyloganetic acid glucosyltransferase-like</fullName>
    </submittedName>
</protein>
<keyword evidence="1" id="KW-0808">Transferase</keyword>
<dbReference type="GO" id="GO:0016740">
    <property type="term" value="F:transferase activity"/>
    <property type="evidence" value="ECO:0007669"/>
    <property type="project" value="UniProtKB-KW"/>
</dbReference>
<sequence length="106" mass="12031">MSISRQDLPAQIGHCRIGPRIVLGNSIAVLSSEQLMEFWSRLVNSGKRFLWVLRPEIVPENDRGHDDVPVELMEGKKKRRVHSGLGSTRGGLGPLGYWWVLDPLWM</sequence>
<proteinExistence type="predicted"/>
<dbReference type="Proteomes" id="UP000325315">
    <property type="component" value="Unassembled WGS sequence"/>
</dbReference>
<dbReference type="Gene3D" id="3.40.50.2000">
    <property type="entry name" value="Glycogen Phosphorylase B"/>
    <property type="match status" value="1"/>
</dbReference>
<accession>A0A5B6WKJ1</accession>
<evidence type="ECO:0000313" key="2">
    <source>
        <dbReference type="Proteomes" id="UP000325315"/>
    </source>
</evidence>
<reference evidence="2" key="1">
    <citation type="journal article" date="2019" name="Plant Biotechnol. J.">
        <title>Genome sequencing of the Australian wild diploid species Gossypium australe highlights disease resistance and delayed gland morphogenesis.</title>
        <authorList>
            <person name="Cai Y."/>
            <person name="Cai X."/>
            <person name="Wang Q."/>
            <person name="Wang P."/>
            <person name="Zhang Y."/>
            <person name="Cai C."/>
            <person name="Xu Y."/>
            <person name="Wang K."/>
            <person name="Zhou Z."/>
            <person name="Wang C."/>
            <person name="Geng S."/>
            <person name="Li B."/>
            <person name="Dong Q."/>
            <person name="Hou Y."/>
            <person name="Wang H."/>
            <person name="Ai P."/>
            <person name="Liu Z."/>
            <person name="Yi F."/>
            <person name="Sun M."/>
            <person name="An G."/>
            <person name="Cheng J."/>
            <person name="Zhang Y."/>
            <person name="Shi Q."/>
            <person name="Xie Y."/>
            <person name="Shi X."/>
            <person name="Chang Y."/>
            <person name="Huang F."/>
            <person name="Chen Y."/>
            <person name="Hong S."/>
            <person name="Mi L."/>
            <person name="Sun Q."/>
            <person name="Zhang L."/>
            <person name="Zhou B."/>
            <person name="Peng R."/>
            <person name="Zhang X."/>
            <person name="Liu F."/>
        </authorList>
    </citation>
    <scope>NUCLEOTIDE SEQUENCE [LARGE SCALE GENOMIC DNA]</scope>
    <source>
        <strain evidence="2">cv. PA1801</strain>
    </source>
</reference>
<evidence type="ECO:0000313" key="1">
    <source>
        <dbReference type="EMBL" id="KAA3481913.1"/>
    </source>
</evidence>